<sequence length="56" mass="6958">MKVKKVFRFRIYPNKNQIAFIHKTMGCTRFVYNYFTGKQKQKDIYWYRVNEMVQNG</sequence>
<gene>
    <name evidence="2" type="ORF">OSO01_02550</name>
</gene>
<keyword evidence="3" id="KW-1185">Reference proteome</keyword>
<protein>
    <recommendedName>
        <fullName evidence="1">Transposase putative helix-turn-helix domain-containing protein</fullName>
    </recommendedName>
</protein>
<evidence type="ECO:0000313" key="2">
    <source>
        <dbReference type="EMBL" id="GEN85516.1"/>
    </source>
</evidence>
<comment type="caution">
    <text evidence="2">The sequence shown here is derived from an EMBL/GenBank/DDBJ whole genome shotgun (WGS) entry which is preliminary data.</text>
</comment>
<proteinExistence type="predicted"/>
<accession>A0A511ZDJ4</accession>
<feature type="domain" description="Transposase putative helix-turn-helix" evidence="1">
    <location>
        <begin position="1"/>
        <end position="40"/>
    </location>
</feature>
<dbReference type="AlphaFoldDB" id="A0A511ZDJ4"/>
<reference evidence="2 3" key="1">
    <citation type="submission" date="2019-07" db="EMBL/GenBank/DDBJ databases">
        <title>Whole genome shotgun sequence of Oceanobacillus sojae NBRC 105379.</title>
        <authorList>
            <person name="Hosoyama A."/>
            <person name="Uohara A."/>
            <person name="Ohji S."/>
            <person name="Ichikawa N."/>
        </authorList>
    </citation>
    <scope>NUCLEOTIDE SEQUENCE [LARGE SCALE GENOMIC DNA]</scope>
    <source>
        <strain evidence="2 3">NBRC 105379</strain>
    </source>
</reference>
<dbReference type="RefSeq" id="WP_371863274.1">
    <property type="nucleotide sequence ID" value="NZ_BJYM01000001.1"/>
</dbReference>
<evidence type="ECO:0000259" key="1">
    <source>
        <dbReference type="Pfam" id="PF12323"/>
    </source>
</evidence>
<evidence type="ECO:0000313" key="3">
    <source>
        <dbReference type="Proteomes" id="UP000321558"/>
    </source>
</evidence>
<organism evidence="2 3">
    <name type="scientific">Oceanobacillus sojae</name>
    <dbReference type="NCBI Taxonomy" id="582851"/>
    <lineage>
        <taxon>Bacteria</taxon>
        <taxon>Bacillati</taxon>
        <taxon>Bacillota</taxon>
        <taxon>Bacilli</taxon>
        <taxon>Bacillales</taxon>
        <taxon>Bacillaceae</taxon>
        <taxon>Oceanobacillus</taxon>
    </lineage>
</organism>
<name>A0A511ZDJ4_9BACI</name>
<dbReference type="InterPro" id="IPR021027">
    <property type="entry name" value="Transposase_put_HTH"/>
</dbReference>
<dbReference type="EMBL" id="BJYM01000001">
    <property type="protein sequence ID" value="GEN85516.1"/>
    <property type="molecule type" value="Genomic_DNA"/>
</dbReference>
<dbReference type="Proteomes" id="UP000321558">
    <property type="component" value="Unassembled WGS sequence"/>
</dbReference>
<dbReference type="Pfam" id="PF12323">
    <property type="entry name" value="HTH_OrfB_IS605"/>
    <property type="match status" value="1"/>
</dbReference>